<feature type="transmembrane region" description="Helical" evidence="1">
    <location>
        <begin position="6"/>
        <end position="25"/>
    </location>
</feature>
<accession>A0A1B2DDC3</accession>
<name>A0A1B2DDC3_9BACL</name>
<sequence length="122" mass="13442">MNTTRQFLFTLFAWFLFMIGGFIFLKNESNQLEQLPILDSTTPYVSSALYKGTGNLSHISGDQVIGMVPFALNGEYTLSIDGIRVDADTDIEEIDLRGVSGLSYTLSVTRTNGKITAVRASH</sequence>
<dbReference type="RefSeq" id="WP_099517095.1">
    <property type="nucleotide sequence ID" value="NZ_CP016808.1"/>
</dbReference>
<keyword evidence="1" id="KW-1133">Transmembrane helix</keyword>
<keyword evidence="1" id="KW-0812">Transmembrane</keyword>
<organism evidence="2">
    <name type="scientific">Paenibacillus sp. BIHB 4019</name>
    <dbReference type="NCBI Taxonomy" id="1870819"/>
    <lineage>
        <taxon>Bacteria</taxon>
        <taxon>Bacillati</taxon>
        <taxon>Bacillota</taxon>
        <taxon>Bacilli</taxon>
        <taxon>Bacillales</taxon>
        <taxon>Paenibacillaceae</taxon>
        <taxon>Paenibacillus</taxon>
    </lineage>
</organism>
<gene>
    <name evidence="2" type="ORF">BBD42_03940</name>
</gene>
<evidence type="ECO:0000256" key="1">
    <source>
        <dbReference type="SAM" id="Phobius"/>
    </source>
</evidence>
<dbReference type="EMBL" id="CP016808">
    <property type="protein sequence ID" value="ANY65708.1"/>
    <property type="molecule type" value="Genomic_DNA"/>
</dbReference>
<proteinExistence type="predicted"/>
<protein>
    <submittedName>
        <fullName evidence="2">Uncharacterized protein</fullName>
    </submittedName>
</protein>
<dbReference type="AlphaFoldDB" id="A0A1B2DDC3"/>
<keyword evidence="1" id="KW-0472">Membrane</keyword>
<evidence type="ECO:0000313" key="2">
    <source>
        <dbReference type="EMBL" id="ANY65708.1"/>
    </source>
</evidence>
<reference evidence="2" key="1">
    <citation type="submission" date="2016-08" db="EMBL/GenBank/DDBJ databases">
        <title>Complete Genome Seqeunce of Paenibacillus sp. BIHB 4019 from tea rhizoplane.</title>
        <authorList>
            <person name="Thakur R."/>
            <person name="Swarnkar M.K."/>
            <person name="Gulati A."/>
        </authorList>
    </citation>
    <scope>NUCLEOTIDE SEQUENCE [LARGE SCALE GENOMIC DNA]</scope>
    <source>
        <strain evidence="2">BIHB4019</strain>
    </source>
</reference>